<protein>
    <submittedName>
        <fullName evidence="1">Uncharacterized protein</fullName>
    </submittedName>
</protein>
<proteinExistence type="predicted"/>
<organism evidence="1 2">
    <name type="scientific">Pseudomonas helleri</name>
    <dbReference type="NCBI Taxonomy" id="1608996"/>
    <lineage>
        <taxon>Bacteria</taxon>
        <taxon>Pseudomonadati</taxon>
        <taxon>Pseudomonadota</taxon>
        <taxon>Gammaproteobacteria</taxon>
        <taxon>Pseudomonadales</taxon>
        <taxon>Pseudomonadaceae</taxon>
        <taxon>Pseudomonas</taxon>
    </lineage>
</organism>
<gene>
    <name evidence="1" type="ORF">GHO30_27655</name>
</gene>
<dbReference type="Proteomes" id="UP000470186">
    <property type="component" value="Unassembled WGS sequence"/>
</dbReference>
<name>A0A7X2CLD6_9PSED</name>
<dbReference type="EMBL" id="WIVX01000262">
    <property type="protein sequence ID" value="MQU35091.1"/>
    <property type="molecule type" value="Genomic_DNA"/>
</dbReference>
<reference evidence="1 2" key="1">
    <citation type="submission" date="2019-10" db="EMBL/GenBank/DDBJ databases">
        <title>Evaluation of single-gene subtyping targets for Pseudomonas.</title>
        <authorList>
            <person name="Reichler S.J."/>
            <person name="Orsi R.H."/>
            <person name="Wiedmann M."/>
            <person name="Martin N.H."/>
            <person name="Murphy S.I."/>
        </authorList>
    </citation>
    <scope>NUCLEOTIDE SEQUENCE [LARGE SCALE GENOMIC DNA]</scope>
    <source>
        <strain evidence="1 2">FSL R10-2107</strain>
    </source>
</reference>
<comment type="caution">
    <text evidence="1">The sequence shown here is derived from an EMBL/GenBank/DDBJ whole genome shotgun (WGS) entry which is preliminary data.</text>
</comment>
<evidence type="ECO:0000313" key="1">
    <source>
        <dbReference type="EMBL" id="MQU35091.1"/>
    </source>
</evidence>
<dbReference type="RefSeq" id="WP_153351805.1">
    <property type="nucleotide sequence ID" value="NZ_JBQQJQ010000180.1"/>
</dbReference>
<dbReference type="AlphaFoldDB" id="A0A7X2CLD6"/>
<evidence type="ECO:0000313" key="2">
    <source>
        <dbReference type="Proteomes" id="UP000470186"/>
    </source>
</evidence>
<accession>A0A7X2CLD6</accession>
<sequence>MNTPFAEQSPQQTIRPGFFEEAFRDATLPQPLRIFAEAFCTRFIVHGSADPMYCANVAAVGTGLGDGCGNFNAVKTPTEQDIANVADRLLFAYSTCIANASTGTTPETIAAMLRKALNGSSLEELLLAPASAQQSH</sequence>
<keyword evidence="2" id="KW-1185">Reference proteome</keyword>